<feature type="region of interest" description="Disordered" evidence="10">
    <location>
        <begin position="424"/>
        <end position="455"/>
    </location>
</feature>
<keyword evidence="3 9" id="KW-0812">Transmembrane</keyword>
<dbReference type="PANTHER" id="PTHR45695">
    <property type="entry name" value="LEUCOKININ RECEPTOR-RELATED"/>
    <property type="match status" value="1"/>
</dbReference>
<proteinExistence type="evidence at transcript level"/>
<sequence>MATSRISSGVTDAALTSAAFASGQGSDTEPPDVQVYPALDSNSTVSLDIAVTLLMGTAVMDSNDDNASLLTTEMPDYYDYDQDGEGSSLPLDLVPLTIFYILTFLLGLVGNVLVIFSILRYRRMRNVTNIFLTSLATADLLLVMLCVPIKLAKWYSFTWTFGAFLCKFVHYMQNVSVLCSVLTLTTISLERYYAILYPVKAKCLCTQKRARKVVVLVWALSVVLAIPIIFGQMHKQVGTVRKGYWCIKEWPNKTYSLIYESAMLFLIFILPLSIMGFAYVSISREMWRISTNRIALHAVKYDIAKPKEKGSDQNINEALNQGSRRHVAPVRDDIATRKRVIKMLVAIIVLFAICWGPLLIENLISAFGVTESLNYAHMKHVRRALHLMAYSNSCVNPIVYAFMSRNFRKCFQSTFLSLVRHASRRDPGGVTSRRSSYMVQSSSRRPSNTSTAGSTRTTLLNAESCYQVAKDNTLMPPKASYFSLPKSGASSPERSSLVEAT</sequence>
<feature type="transmembrane region" description="Helical" evidence="11">
    <location>
        <begin position="171"/>
        <end position="193"/>
    </location>
</feature>
<comment type="subcellular location">
    <subcellularLocation>
        <location evidence="1">Membrane</location>
        <topology evidence="1">Multi-pass membrane protein</topology>
    </subcellularLocation>
</comment>
<accession>A0A0K0PVN8</accession>
<keyword evidence="5 9" id="KW-0297">G-protein coupled receptor</keyword>
<keyword evidence="8 9" id="KW-0807">Transducer</keyword>
<dbReference type="GO" id="GO:0005886">
    <property type="term" value="C:plasma membrane"/>
    <property type="evidence" value="ECO:0007669"/>
    <property type="project" value="TreeGrafter"/>
</dbReference>
<dbReference type="GO" id="GO:0004983">
    <property type="term" value="F:neuropeptide Y receptor activity"/>
    <property type="evidence" value="ECO:0007669"/>
    <property type="project" value="InterPro"/>
</dbReference>
<feature type="transmembrane region" description="Helical" evidence="11">
    <location>
        <begin position="384"/>
        <end position="403"/>
    </location>
</feature>
<evidence type="ECO:0000256" key="8">
    <source>
        <dbReference type="ARBA" id="ARBA00023224"/>
    </source>
</evidence>
<dbReference type="PROSITE" id="PS00237">
    <property type="entry name" value="G_PROTEIN_RECEP_F1_1"/>
    <property type="match status" value="1"/>
</dbReference>
<evidence type="ECO:0000256" key="1">
    <source>
        <dbReference type="ARBA" id="ARBA00004141"/>
    </source>
</evidence>
<keyword evidence="6 11" id="KW-0472">Membrane</keyword>
<evidence type="ECO:0000256" key="10">
    <source>
        <dbReference type="SAM" id="MobiDB-lite"/>
    </source>
</evidence>
<evidence type="ECO:0000256" key="9">
    <source>
        <dbReference type="RuleBase" id="RU000688"/>
    </source>
</evidence>
<feature type="region of interest" description="Disordered" evidence="10">
    <location>
        <begin position="481"/>
        <end position="501"/>
    </location>
</feature>
<feature type="transmembrane region" description="Helical" evidence="11">
    <location>
        <begin position="131"/>
        <end position="151"/>
    </location>
</feature>
<evidence type="ECO:0000256" key="5">
    <source>
        <dbReference type="ARBA" id="ARBA00023040"/>
    </source>
</evidence>
<dbReference type="EMBL" id="KP293977">
    <property type="protein sequence ID" value="AKQ63031.1"/>
    <property type="molecule type" value="mRNA"/>
</dbReference>
<evidence type="ECO:0000256" key="7">
    <source>
        <dbReference type="ARBA" id="ARBA00023170"/>
    </source>
</evidence>
<dbReference type="PANTHER" id="PTHR45695:SF22">
    <property type="entry name" value="G-PROTEIN COUPLED RECEPTORS FAMILY 1 PROFILE DOMAIN-CONTAINING PROTEIN"/>
    <property type="match status" value="1"/>
</dbReference>
<evidence type="ECO:0000256" key="3">
    <source>
        <dbReference type="ARBA" id="ARBA00022692"/>
    </source>
</evidence>
<evidence type="ECO:0000313" key="13">
    <source>
        <dbReference type="EMBL" id="AKQ63031.1"/>
    </source>
</evidence>
<feature type="compositionally biased region" description="Low complexity" evidence="10">
    <location>
        <begin position="432"/>
        <end position="447"/>
    </location>
</feature>
<dbReference type="InterPro" id="IPR017452">
    <property type="entry name" value="GPCR_Rhodpsn_7TM"/>
</dbReference>
<feature type="transmembrane region" description="Helical" evidence="11">
    <location>
        <begin position="344"/>
        <end position="364"/>
    </location>
</feature>
<keyword evidence="4 11" id="KW-1133">Transmembrane helix</keyword>
<dbReference type="Gene3D" id="1.20.1070.10">
    <property type="entry name" value="Rhodopsin 7-helix transmembrane proteins"/>
    <property type="match status" value="1"/>
</dbReference>
<evidence type="ECO:0000256" key="11">
    <source>
        <dbReference type="SAM" id="Phobius"/>
    </source>
</evidence>
<dbReference type="SMART" id="SM01381">
    <property type="entry name" value="7TM_GPCR_Srsx"/>
    <property type="match status" value="1"/>
</dbReference>
<dbReference type="AlphaFoldDB" id="A0A0K0PVN8"/>
<dbReference type="PROSITE" id="PS50262">
    <property type="entry name" value="G_PROTEIN_RECEP_F1_2"/>
    <property type="match status" value="1"/>
</dbReference>
<dbReference type="InterPro" id="IPR000611">
    <property type="entry name" value="NPY_rcpt"/>
</dbReference>
<dbReference type="PRINTS" id="PR01012">
    <property type="entry name" value="NRPEPTIDEYR"/>
</dbReference>
<feature type="transmembrane region" description="Helical" evidence="11">
    <location>
        <begin position="257"/>
        <end position="280"/>
    </location>
</feature>
<evidence type="ECO:0000259" key="12">
    <source>
        <dbReference type="PROSITE" id="PS50262"/>
    </source>
</evidence>
<reference evidence="13" key="1">
    <citation type="journal article" date="2015" name="Cell Rep.">
        <title>Large-Scale Combinatorial Deorphanization of Platynereis Neuropeptide GPCRs.</title>
        <authorList>
            <person name="Bauknecht P.M."/>
            <person name="Jekely G."/>
        </authorList>
    </citation>
    <scope>NUCLEOTIDE SEQUENCE</scope>
</reference>
<feature type="transmembrane region" description="Helical" evidence="11">
    <location>
        <begin position="98"/>
        <end position="119"/>
    </location>
</feature>
<evidence type="ECO:0000256" key="4">
    <source>
        <dbReference type="ARBA" id="ARBA00022989"/>
    </source>
</evidence>
<keyword evidence="7 9" id="KW-0675">Receptor</keyword>
<dbReference type="PRINTS" id="PR00237">
    <property type="entry name" value="GPCRRHODOPSN"/>
</dbReference>
<dbReference type="SUPFAM" id="SSF81321">
    <property type="entry name" value="Family A G protein-coupled receptor-like"/>
    <property type="match status" value="1"/>
</dbReference>
<protein>
    <submittedName>
        <fullName evidence="13">Elevenin receptor 1</fullName>
    </submittedName>
</protein>
<organism evidence="13">
    <name type="scientific">Platynereis dumerilii</name>
    <name type="common">Dumeril's clam worm</name>
    <dbReference type="NCBI Taxonomy" id="6359"/>
    <lineage>
        <taxon>Eukaryota</taxon>
        <taxon>Metazoa</taxon>
        <taxon>Spiralia</taxon>
        <taxon>Lophotrochozoa</taxon>
        <taxon>Annelida</taxon>
        <taxon>Polychaeta</taxon>
        <taxon>Errantia</taxon>
        <taxon>Phyllodocida</taxon>
        <taxon>Nereididae</taxon>
        <taxon>Platynereis</taxon>
    </lineage>
</organism>
<feature type="domain" description="G-protein coupled receptors family 1 profile" evidence="12">
    <location>
        <begin position="110"/>
        <end position="400"/>
    </location>
</feature>
<dbReference type="Pfam" id="PF00001">
    <property type="entry name" value="7tm_1"/>
    <property type="match status" value="1"/>
</dbReference>
<comment type="similarity">
    <text evidence="2 9">Belongs to the G-protein coupled receptor 1 family.</text>
</comment>
<dbReference type="InterPro" id="IPR000276">
    <property type="entry name" value="GPCR_Rhodpsn"/>
</dbReference>
<evidence type="ECO:0000256" key="2">
    <source>
        <dbReference type="ARBA" id="ARBA00010663"/>
    </source>
</evidence>
<feature type="transmembrane region" description="Helical" evidence="11">
    <location>
        <begin position="213"/>
        <end position="233"/>
    </location>
</feature>
<evidence type="ECO:0000256" key="6">
    <source>
        <dbReference type="ARBA" id="ARBA00023136"/>
    </source>
</evidence>
<name>A0A0K0PVN8_PLADU</name>
<dbReference type="CDD" id="cd15001">
    <property type="entry name" value="7tmA_GPRnna14-like"/>
    <property type="match status" value="1"/>
</dbReference>